<protein>
    <submittedName>
        <fullName evidence="1">Uncharacterized protein</fullName>
    </submittedName>
</protein>
<reference evidence="1 2" key="1">
    <citation type="submission" date="2024-09" db="EMBL/GenBank/DDBJ databases">
        <title>Chromosome-scale assembly of Riccia fluitans.</title>
        <authorList>
            <person name="Paukszto L."/>
            <person name="Sawicki J."/>
            <person name="Karawczyk K."/>
            <person name="Piernik-Szablinska J."/>
            <person name="Szczecinska M."/>
            <person name="Mazdziarz M."/>
        </authorList>
    </citation>
    <scope>NUCLEOTIDE SEQUENCE [LARGE SCALE GENOMIC DNA]</scope>
    <source>
        <strain evidence="1">Rf_01</strain>
        <tissue evidence="1">Aerial parts of the thallus</tissue>
    </source>
</reference>
<dbReference type="AlphaFoldDB" id="A0ABD1YC25"/>
<evidence type="ECO:0000313" key="2">
    <source>
        <dbReference type="Proteomes" id="UP001605036"/>
    </source>
</evidence>
<accession>A0ABD1YC25</accession>
<proteinExistence type="predicted"/>
<dbReference type="EMBL" id="JBHFFA010000005">
    <property type="protein sequence ID" value="KAL2624211.1"/>
    <property type="molecule type" value="Genomic_DNA"/>
</dbReference>
<comment type="caution">
    <text evidence="1">The sequence shown here is derived from an EMBL/GenBank/DDBJ whole genome shotgun (WGS) entry which is preliminary data.</text>
</comment>
<keyword evidence="2" id="KW-1185">Reference proteome</keyword>
<dbReference type="Proteomes" id="UP001605036">
    <property type="component" value="Unassembled WGS sequence"/>
</dbReference>
<name>A0ABD1YC25_9MARC</name>
<organism evidence="1 2">
    <name type="scientific">Riccia fluitans</name>
    <dbReference type="NCBI Taxonomy" id="41844"/>
    <lineage>
        <taxon>Eukaryota</taxon>
        <taxon>Viridiplantae</taxon>
        <taxon>Streptophyta</taxon>
        <taxon>Embryophyta</taxon>
        <taxon>Marchantiophyta</taxon>
        <taxon>Marchantiopsida</taxon>
        <taxon>Marchantiidae</taxon>
        <taxon>Marchantiales</taxon>
        <taxon>Ricciaceae</taxon>
        <taxon>Riccia</taxon>
    </lineage>
</organism>
<sequence length="169" mass="18722">MKTAKWKVRAAPHSAEEMRPANASIKSLETEAKKMSVVSPHYDVVGDLLSQKANITVQQLVEDNKLYRKLLLAALKKPKRTKVKNLPIVFQVGLENLGSPKVDIEIDGCLIKHVPIDSGSGVNIMTEETTHGLGYMKFESTPRVLRMADQSRRRPLGVLRDLIIVIGGV</sequence>
<gene>
    <name evidence="1" type="ORF">R1flu_008456</name>
</gene>
<evidence type="ECO:0000313" key="1">
    <source>
        <dbReference type="EMBL" id="KAL2624211.1"/>
    </source>
</evidence>